<name>A0A0C9ZFC3_9AGAM</name>
<dbReference type="Pfam" id="PF20231">
    <property type="entry name" value="DUF6589"/>
    <property type="match status" value="1"/>
</dbReference>
<dbReference type="STRING" id="765257.A0A0C9ZFC3"/>
<organism evidence="2 3">
    <name type="scientific">Pisolithus microcarpus 441</name>
    <dbReference type="NCBI Taxonomy" id="765257"/>
    <lineage>
        <taxon>Eukaryota</taxon>
        <taxon>Fungi</taxon>
        <taxon>Dikarya</taxon>
        <taxon>Basidiomycota</taxon>
        <taxon>Agaricomycotina</taxon>
        <taxon>Agaricomycetes</taxon>
        <taxon>Agaricomycetidae</taxon>
        <taxon>Boletales</taxon>
        <taxon>Sclerodermatineae</taxon>
        <taxon>Pisolithaceae</taxon>
        <taxon>Pisolithus</taxon>
    </lineage>
</organism>
<sequence length="421" mass="48226">MPPLDVVFEALDQCQISVAGFITILLARQEYNNHCFVVNLLKRSNEVIDAILWHLGNHSQFSQQSFDVVENTYLQELHCPASEGSRWHFRASSMSTKQLESFSLSEMAHEMEAGTPKWWRLLRTLLSDKGMTDMARTTIDDTPEVEGDVDDYWDEVDEIDLEGMINGLTREWDSHSVRKDRRAECHSAIKMMKKTIITSILMHGWNQKSNALQSLLGLFLQSAHMPYKVIDTLAHLGISVSADTINLAVQSLSKESHTSLQHLGRSLLASYAYDNFDVDLKSHVLTVEQSNESLKHLTSGLMFLLIHRVSLDDLKCTEELWRKSALNMEADKPYSPLRLAWWDLLKLHPKQVDPNMTLSCHDQFNYWVFLVDLCTYGPEYFHQFKSMIQEPQPIEKIPVVKTPIYVAHTMDINNSTVSGNI</sequence>
<accession>A0A0C9ZFC3</accession>
<reference evidence="3" key="2">
    <citation type="submission" date="2015-01" db="EMBL/GenBank/DDBJ databases">
        <title>Evolutionary Origins and Diversification of the Mycorrhizal Mutualists.</title>
        <authorList>
            <consortium name="DOE Joint Genome Institute"/>
            <consortium name="Mycorrhizal Genomics Consortium"/>
            <person name="Kohler A."/>
            <person name="Kuo A."/>
            <person name="Nagy L.G."/>
            <person name="Floudas D."/>
            <person name="Copeland A."/>
            <person name="Barry K.W."/>
            <person name="Cichocki N."/>
            <person name="Veneault-Fourrey C."/>
            <person name="LaButti K."/>
            <person name="Lindquist E.A."/>
            <person name="Lipzen A."/>
            <person name="Lundell T."/>
            <person name="Morin E."/>
            <person name="Murat C."/>
            <person name="Riley R."/>
            <person name="Ohm R."/>
            <person name="Sun H."/>
            <person name="Tunlid A."/>
            <person name="Henrissat B."/>
            <person name="Grigoriev I.V."/>
            <person name="Hibbett D.S."/>
            <person name="Martin F."/>
        </authorList>
    </citation>
    <scope>NUCLEOTIDE SEQUENCE [LARGE SCALE GENOMIC DNA]</scope>
    <source>
        <strain evidence="3">441</strain>
    </source>
</reference>
<evidence type="ECO:0000259" key="1">
    <source>
        <dbReference type="Pfam" id="PF20231"/>
    </source>
</evidence>
<keyword evidence="3" id="KW-1185">Reference proteome</keyword>
<reference evidence="2 3" key="1">
    <citation type="submission" date="2014-04" db="EMBL/GenBank/DDBJ databases">
        <authorList>
            <consortium name="DOE Joint Genome Institute"/>
            <person name="Kuo A."/>
            <person name="Kohler A."/>
            <person name="Costa M.D."/>
            <person name="Nagy L.G."/>
            <person name="Floudas D."/>
            <person name="Copeland A."/>
            <person name="Barry K.W."/>
            <person name="Cichocki N."/>
            <person name="Veneault-Fourrey C."/>
            <person name="LaButti K."/>
            <person name="Lindquist E.A."/>
            <person name="Lipzen A."/>
            <person name="Lundell T."/>
            <person name="Morin E."/>
            <person name="Murat C."/>
            <person name="Sun H."/>
            <person name="Tunlid A."/>
            <person name="Henrissat B."/>
            <person name="Grigoriev I.V."/>
            <person name="Hibbett D.S."/>
            <person name="Martin F."/>
            <person name="Nordberg H.P."/>
            <person name="Cantor M.N."/>
            <person name="Hua S.X."/>
        </authorList>
    </citation>
    <scope>NUCLEOTIDE SEQUENCE [LARGE SCALE GENOMIC DNA]</scope>
    <source>
        <strain evidence="2 3">441</strain>
    </source>
</reference>
<proteinExistence type="predicted"/>
<evidence type="ECO:0000313" key="2">
    <source>
        <dbReference type="EMBL" id="KIK18678.1"/>
    </source>
</evidence>
<evidence type="ECO:0000313" key="3">
    <source>
        <dbReference type="Proteomes" id="UP000054018"/>
    </source>
</evidence>
<dbReference type="AlphaFoldDB" id="A0A0C9ZFC3"/>
<dbReference type="InterPro" id="IPR046496">
    <property type="entry name" value="DUF6589"/>
</dbReference>
<dbReference type="EMBL" id="KN833799">
    <property type="protein sequence ID" value="KIK18678.1"/>
    <property type="molecule type" value="Genomic_DNA"/>
</dbReference>
<dbReference type="HOGENOM" id="CLU_009487_5_0_1"/>
<gene>
    <name evidence="2" type="ORF">PISMIDRAFT_108972</name>
</gene>
<dbReference type="OrthoDB" id="4743193at2759"/>
<protein>
    <recommendedName>
        <fullName evidence="1">DUF6589 domain-containing protein</fullName>
    </recommendedName>
</protein>
<feature type="domain" description="DUF6589" evidence="1">
    <location>
        <begin position="367"/>
        <end position="421"/>
    </location>
</feature>
<dbReference type="Proteomes" id="UP000054018">
    <property type="component" value="Unassembled WGS sequence"/>
</dbReference>